<organism evidence="4 5">
    <name type="scientific">Pseudobythopirellula maris</name>
    <dbReference type="NCBI Taxonomy" id="2527991"/>
    <lineage>
        <taxon>Bacteria</taxon>
        <taxon>Pseudomonadati</taxon>
        <taxon>Planctomycetota</taxon>
        <taxon>Planctomycetia</taxon>
        <taxon>Pirellulales</taxon>
        <taxon>Lacipirellulaceae</taxon>
        <taxon>Pseudobythopirellula</taxon>
    </lineage>
</organism>
<dbReference type="InterPro" id="IPR017937">
    <property type="entry name" value="Thioredoxin_CS"/>
</dbReference>
<dbReference type="PROSITE" id="PS00194">
    <property type="entry name" value="THIOREDOXIN_1"/>
    <property type="match status" value="1"/>
</dbReference>
<dbReference type="InterPro" id="IPR013766">
    <property type="entry name" value="Thioredoxin_domain"/>
</dbReference>
<keyword evidence="2" id="KW-0732">Signal</keyword>
<dbReference type="EMBL" id="SJPQ01000004">
    <property type="protein sequence ID" value="TWT86619.1"/>
    <property type="molecule type" value="Genomic_DNA"/>
</dbReference>
<keyword evidence="5" id="KW-1185">Reference proteome</keyword>
<evidence type="ECO:0000313" key="5">
    <source>
        <dbReference type="Proteomes" id="UP000315440"/>
    </source>
</evidence>
<feature type="domain" description="Thioredoxin" evidence="3">
    <location>
        <begin position="492"/>
        <end position="634"/>
    </location>
</feature>
<gene>
    <name evidence="4" type="primary">cycY</name>
    <name evidence="4" type="ORF">Mal64_34470</name>
</gene>
<sequence length="634" mass="69100" precursor="true">MPLSRSGANRAPLFFTLLALVLAPTATAHAAKSYSAAQALTLEPVQRGVEYDKPSAAEAEKCEIALESNKVTWQVRDALGKTLRRFSDANGNGRVNVWSYFRDGLEVYRDIDTDGDGQADEFRWLHTGGARWAVDTDKDGEIDRWRVISPHEVAELMADAVQRKDEKAFAALLLSGDEIKRLGAGEALTKQLNEQARRAPSDFRKLIGSKQALPAGARFVDFGAARPGVIPEGIDGAKKDLYVYENASALVDNGGAPEQLLLGSLFKIGDAWRVAEAPRAGGDGPELANVFSVPSFSRGEAGGPAPTEDMQRLMDSLERLDREMASAPPAKQKELIGERADVIGRLAQASPAGEQRDQWRDQLADMLSAAVQADGYSEGIERLKRLENEAVKGRAGAATLAHIRYRLLWAEYGLQLRDPKADYVKVQESWTKDLAAFIDRHPQGPDAEDAMMQLGMAHEFAGENDEAVVWYKRLAAESPRSTSGRKAAGAMRRLGSIGKAISLKGPVLGGGQADLAAPPYRGRYVVVHYWATWCEPCKADMAQLKELASKHGRKLAVLGVNLDDQPADAEAFVATRRAPWQHLYGKGGLTSSERALEMGVMTLPLTLLVDDKGRVVNRNANVAELERELEGLLR</sequence>
<name>A0A5C5ZGT0_9BACT</name>
<dbReference type="InterPro" id="IPR036249">
    <property type="entry name" value="Thioredoxin-like_sf"/>
</dbReference>
<dbReference type="RefSeq" id="WP_146402541.1">
    <property type="nucleotide sequence ID" value="NZ_SJPQ01000004.1"/>
</dbReference>
<evidence type="ECO:0000259" key="3">
    <source>
        <dbReference type="PROSITE" id="PS51352"/>
    </source>
</evidence>
<evidence type="ECO:0000256" key="1">
    <source>
        <dbReference type="ARBA" id="ARBA00023284"/>
    </source>
</evidence>
<dbReference type="Proteomes" id="UP000315440">
    <property type="component" value="Unassembled WGS sequence"/>
</dbReference>
<feature type="signal peptide" evidence="2">
    <location>
        <begin position="1"/>
        <end position="30"/>
    </location>
</feature>
<dbReference type="OrthoDB" id="252709at2"/>
<dbReference type="InterPro" id="IPR000866">
    <property type="entry name" value="AhpC/TSA"/>
</dbReference>
<dbReference type="PROSITE" id="PS51352">
    <property type="entry name" value="THIOREDOXIN_2"/>
    <property type="match status" value="1"/>
</dbReference>
<dbReference type="GO" id="GO:0016491">
    <property type="term" value="F:oxidoreductase activity"/>
    <property type="evidence" value="ECO:0007669"/>
    <property type="project" value="InterPro"/>
</dbReference>
<protein>
    <submittedName>
        <fullName evidence="4">Thiol:disulfide interchange protein CycY</fullName>
    </submittedName>
</protein>
<dbReference type="PANTHER" id="PTHR42852">
    <property type="entry name" value="THIOL:DISULFIDE INTERCHANGE PROTEIN DSBE"/>
    <property type="match status" value="1"/>
</dbReference>
<evidence type="ECO:0000313" key="4">
    <source>
        <dbReference type="EMBL" id="TWT86619.1"/>
    </source>
</evidence>
<dbReference type="AlphaFoldDB" id="A0A5C5ZGT0"/>
<dbReference type="Gene3D" id="1.25.40.10">
    <property type="entry name" value="Tetratricopeptide repeat domain"/>
    <property type="match status" value="1"/>
</dbReference>
<dbReference type="InterPro" id="IPR011990">
    <property type="entry name" value="TPR-like_helical_dom_sf"/>
</dbReference>
<dbReference type="Gene3D" id="3.40.30.10">
    <property type="entry name" value="Glutaredoxin"/>
    <property type="match status" value="1"/>
</dbReference>
<dbReference type="PANTHER" id="PTHR42852:SF13">
    <property type="entry name" value="PROTEIN DIPZ"/>
    <property type="match status" value="1"/>
</dbReference>
<dbReference type="Pfam" id="PF00578">
    <property type="entry name" value="AhpC-TSA"/>
    <property type="match status" value="1"/>
</dbReference>
<reference evidence="4 5" key="1">
    <citation type="submission" date="2019-02" db="EMBL/GenBank/DDBJ databases">
        <title>Deep-cultivation of Planctomycetes and their phenomic and genomic characterization uncovers novel biology.</title>
        <authorList>
            <person name="Wiegand S."/>
            <person name="Jogler M."/>
            <person name="Boedeker C."/>
            <person name="Pinto D."/>
            <person name="Vollmers J."/>
            <person name="Rivas-Marin E."/>
            <person name="Kohn T."/>
            <person name="Peeters S.H."/>
            <person name="Heuer A."/>
            <person name="Rast P."/>
            <person name="Oberbeckmann S."/>
            <person name="Bunk B."/>
            <person name="Jeske O."/>
            <person name="Meyerdierks A."/>
            <person name="Storesund J.E."/>
            <person name="Kallscheuer N."/>
            <person name="Luecker S."/>
            <person name="Lage O.M."/>
            <person name="Pohl T."/>
            <person name="Merkel B.J."/>
            <person name="Hornburger P."/>
            <person name="Mueller R.-W."/>
            <person name="Bruemmer F."/>
            <person name="Labrenz M."/>
            <person name="Spormann A.M."/>
            <person name="Op Den Camp H."/>
            <person name="Overmann J."/>
            <person name="Amann R."/>
            <person name="Jetten M.S.M."/>
            <person name="Mascher T."/>
            <person name="Medema M.H."/>
            <person name="Devos D.P."/>
            <person name="Kaster A.-K."/>
            <person name="Ovreas L."/>
            <person name="Rohde M."/>
            <person name="Galperin M.Y."/>
            <person name="Jogler C."/>
        </authorList>
    </citation>
    <scope>NUCLEOTIDE SEQUENCE [LARGE SCALE GENOMIC DNA]</scope>
    <source>
        <strain evidence="4 5">Mal64</strain>
    </source>
</reference>
<proteinExistence type="predicted"/>
<dbReference type="InterPro" id="IPR050553">
    <property type="entry name" value="Thioredoxin_ResA/DsbE_sf"/>
</dbReference>
<keyword evidence="1" id="KW-0676">Redox-active center</keyword>
<dbReference type="GO" id="GO:0006950">
    <property type="term" value="P:response to stress"/>
    <property type="evidence" value="ECO:0007669"/>
    <property type="project" value="UniProtKB-ARBA"/>
</dbReference>
<feature type="chain" id="PRO_5022746921" evidence="2">
    <location>
        <begin position="31"/>
        <end position="634"/>
    </location>
</feature>
<accession>A0A5C5ZGT0</accession>
<dbReference type="CDD" id="cd02966">
    <property type="entry name" value="TlpA_like_family"/>
    <property type="match status" value="1"/>
</dbReference>
<comment type="caution">
    <text evidence="4">The sequence shown here is derived from an EMBL/GenBank/DDBJ whole genome shotgun (WGS) entry which is preliminary data.</text>
</comment>
<dbReference type="SUPFAM" id="SSF52833">
    <property type="entry name" value="Thioredoxin-like"/>
    <property type="match status" value="1"/>
</dbReference>
<evidence type="ECO:0000256" key="2">
    <source>
        <dbReference type="SAM" id="SignalP"/>
    </source>
</evidence>
<dbReference type="GO" id="GO:0016209">
    <property type="term" value="F:antioxidant activity"/>
    <property type="evidence" value="ECO:0007669"/>
    <property type="project" value="InterPro"/>
</dbReference>